<proteinExistence type="predicted"/>
<feature type="region of interest" description="Disordered" evidence="1">
    <location>
        <begin position="175"/>
        <end position="204"/>
    </location>
</feature>
<accession>A0A024UBP2</accession>
<dbReference type="GeneID" id="20082130"/>
<dbReference type="Pfam" id="PF04218">
    <property type="entry name" value="CENP-B_N"/>
    <property type="match status" value="1"/>
</dbReference>
<feature type="compositionally biased region" description="Polar residues" evidence="1">
    <location>
        <begin position="193"/>
        <end position="203"/>
    </location>
</feature>
<reference evidence="3" key="1">
    <citation type="submission" date="2013-12" db="EMBL/GenBank/DDBJ databases">
        <title>The Genome Sequence of Aphanomyces invadans NJM9701.</title>
        <authorList>
            <consortium name="The Broad Institute Genomics Platform"/>
            <person name="Russ C."/>
            <person name="Tyler B."/>
            <person name="van West P."/>
            <person name="Dieguez-Uribeondo J."/>
            <person name="Young S.K."/>
            <person name="Zeng Q."/>
            <person name="Gargeya S."/>
            <person name="Fitzgerald M."/>
            <person name="Abouelleil A."/>
            <person name="Alvarado L."/>
            <person name="Chapman S.B."/>
            <person name="Gainer-Dewar J."/>
            <person name="Goldberg J."/>
            <person name="Griggs A."/>
            <person name="Gujja S."/>
            <person name="Hansen M."/>
            <person name="Howarth C."/>
            <person name="Imamovic A."/>
            <person name="Ireland A."/>
            <person name="Larimer J."/>
            <person name="McCowan C."/>
            <person name="Murphy C."/>
            <person name="Pearson M."/>
            <person name="Poon T.W."/>
            <person name="Priest M."/>
            <person name="Roberts A."/>
            <person name="Saif S."/>
            <person name="Shea T."/>
            <person name="Sykes S."/>
            <person name="Wortman J."/>
            <person name="Nusbaum C."/>
            <person name="Birren B."/>
        </authorList>
    </citation>
    <scope>NUCLEOTIDE SEQUENCE [LARGE SCALE GENOMIC DNA]</scope>
    <source>
        <strain evidence="3">NJM9701</strain>
    </source>
</reference>
<dbReference type="VEuPathDB" id="FungiDB:H310_05080"/>
<dbReference type="InterPro" id="IPR007889">
    <property type="entry name" value="HTH_Psq"/>
</dbReference>
<dbReference type="InterPro" id="IPR009057">
    <property type="entry name" value="Homeodomain-like_sf"/>
</dbReference>
<feature type="domain" description="HTH psq-type" evidence="2">
    <location>
        <begin position="15"/>
        <end position="55"/>
    </location>
</feature>
<protein>
    <recommendedName>
        <fullName evidence="2">HTH psq-type domain-containing protein</fullName>
    </recommendedName>
</protein>
<sequence>MPRSNTTSVASKKPLREKLAIVEEWEKSGESKYVIAKKYGLQSSQITRWARNKSILVERASMYPNNLTLHVGRTVTKPEAEQKLLMFYRQRWLSNQPVTPNILINEALKIDPTFHAGSKKTLSSWVYGFIDRNKLVVSRSKRNSFTEAATRRVQSKPQRATKSCNAVARLGKKASATKAKRVEETSHNHTDQQRLIQSDSTGSFPAVEDPSMAACRDVRLFKDALGVEHYYAALDLLADPGMARTFIVMSNEDRLGWLQWKLKPAT</sequence>
<evidence type="ECO:0000313" key="3">
    <source>
        <dbReference type="EMBL" id="ETW03694.1"/>
    </source>
</evidence>
<gene>
    <name evidence="3" type="ORF">H310_05080</name>
</gene>
<dbReference type="OrthoDB" id="63192at2759"/>
<dbReference type="EMBL" id="KI913959">
    <property type="protein sequence ID" value="ETW03694.1"/>
    <property type="molecule type" value="Genomic_DNA"/>
</dbReference>
<organism evidence="3">
    <name type="scientific">Aphanomyces invadans</name>
    <dbReference type="NCBI Taxonomy" id="157072"/>
    <lineage>
        <taxon>Eukaryota</taxon>
        <taxon>Sar</taxon>
        <taxon>Stramenopiles</taxon>
        <taxon>Oomycota</taxon>
        <taxon>Saprolegniomycetes</taxon>
        <taxon>Saprolegniales</taxon>
        <taxon>Verrucalvaceae</taxon>
        <taxon>Aphanomyces</taxon>
    </lineage>
</organism>
<dbReference type="RefSeq" id="XP_008867923.1">
    <property type="nucleotide sequence ID" value="XM_008869701.1"/>
</dbReference>
<evidence type="ECO:0000259" key="2">
    <source>
        <dbReference type="Pfam" id="PF04218"/>
    </source>
</evidence>
<evidence type="ECO:0000256" key="1">
    <source>
        <dbReference type="SAM" id="MobiDB-lite"/>
    </source>
</evidence>
<name>A0A024UBP2_9STRA</name>
<dbReference type="Gene3D" id="1.10.10.60">
    <property type="entry name" value="Homeodomain-like"/>
    <property type="match status" value="1"/>
</dbReference>
<dbReference type="GO" id="GO:0003677">
    <property type="term" value="F:DNA binding"/>
    <property type="evidence" value="ECO:0007669"/>
    <property type="project" value="InterPro"/>
</dbReference>
<feature type="compositionally biased region" description="Basic and acidic residues" evidence="1">
    <location>
        <begin position="180"/>
        <end position="192"/>
    </location>
</feature>
<dbReference type="AlphaFoldDB" id="A0A024UBP2"/>
<dbReference type="SUPFAM" id="SSF46689">
    <property type="entry name" value="Homeodomain-like"/>
    <property type="match status" value="1"/>
</dbReference>